<dbReference type="EMBL" id="LNXV01000029">
    <property type="protein sequence ID" value="KTC81710.1"/>
    <property type="molecule type" value="Genomic_DNA"/>
</dbReference>
<dbReference type="STRING" id="29422.Lbru_2230"/>
<keyword evidence="2" id="KW-1185">Reference proteome</keyword>
<name>A0A0W0SE16_9GAMM</name>
<evidence type="ECO:0000313" key="1">
    <source>
        <dbReference type="EMBL" id="KTC81710.1"/>
    </source>
</evidence>
<gene>
    <name evidence="1" type="ORF">Lbru_2230</name>
</gene>
<dbReference type="AlphaFoldDB" id="A0A0W0SE16"/>
<protein>
    <submittedName>
        <fullName evidence="1">Uncharacterized protein</fullName>
    </submittedName>
</protein>
<reference evidence="1 2" key="1">
    <citation type="submission" date="2015-11" db="EMBL/GenBank/DDBJ databases">
        <title>Genomic analysis of 38 Legionella species identifies large and diverse effector repertoires.</title>
        <authorList>
            <person name="Burstein D."/>
            <person name="Amaro F."/>
            <person name="Zusman T."/>
            <person name="Lifshitz Z."/>
            <person name="Cohen O."/>
            <person name="Gilbert J.A."/>
            <person name="Pupko T."/>
            <person name="Shuman H.A."/>
            <person name="Segal G."/>
        </authorList>
    </citation>
    <scope>NUCLEOTIDE SEQUENCE [LARGE SCALE GENOMIC DNA]</scope>
    <source>
        <strain evidence="1 2">ATCC 43878</strain>
    </source>
</reference>
<dbReference type="PATRIC" id="fig|29422.6.peg.2376"/>
<dbReference type="OrthoDB" id="8545738at2"/>
<organism evidence="1 2">
    <name type="scientific">Legionella brunensis</name>
    <dbReference type="NCBI Taxonomy" id="29422"/>
    <lineage>
        <taxon>Bacteria</taxon>
        <taxon>Pseudomonadati</taxon>
        <taxon>Pseudomonadota</taxon>
        <taxon>Gammaproteobacteria</taxon>
        <taxon>Legionellales</taxon>
        <taxon>Legionellaceae</taxon>
        <taxon>Legionella</taxon>
    </lineage>
</organism>
<comment type="caution">
    <text evidence="1">The sequence shown here is derived from an EMBL/GenBank/DDBJ whole genome shotgun (WGS) entry which is preliminary data.</text>
</comment>
<dbReference type="RefSeq" id="WP_058442203.1">
    <property type="nucleotide sequence ID" value="NZ_CAAAHU010000002.1"/>
</dbReference>
<proteinExistence type="predicted"/>
<accession>A0A0W0SE16</accession>
<sequence length="205" mass="22992">MPRKTKAQAMLEQAEKDKIEEKRKETTTELYLHSGGHATIALSKLHGRGFDDVAAFNRLSRSVDRVLNNDTNEIEAILITQAKSLEYVFYDALTKLPNSSMEHTEVFANIALKAQANCRKTLMALAELKHPRRTTTIIKQQNNAITQQVNNNVKSESCEIENNKKIANELNTKVAYETKVMDIGTTIATGKKNTTAEAVEVFDRP</sequence>
<evidence type="ECO:0000313" key="2">
    <source>
        <dbReference type="Proteomes" id="UP000054742"/>
    </source>
</evidence>
<dbReference type="Proteomes" id="UP000054742">
    <property type="component" value="Unassembled WGS sequence"/>
</dbReference>